<dbReference type="RefSeq" id="WP_146400053.1">
    <property type="nucleotide sequence ID" value="NZ_SJPJ01000001.1"/>
</dbReference>
<keyword evidence="2" id="KW-1185">Reference proteome</keyword>
<dbReference type="OrthoDB" id="277094at2"/>
<reference evidence="1 2" key="1">
    <citation type="submission" date="2019-02" db="EMBL/GenBank/DDBJ databases">
        <title>Deep-cultivation of Planctomycetes and their phenomic and genomic characterization uncovers novel biology.</title>
        <authorList>
            <person name="Wiegand S."/>
            <person name="Jogler M."/>
            <person name="Boedeker C."/>
            <person name="Pinto D."/>
            <person name="Vollmers J."/>
            <person name="Rivas-Marin E."/>
            <person name="Kohn T."/>
            <person name="Peeters S.H."/>
            <person name="Heuer A."/>
            <person name="Rast P."/>
            <person name="Oberbeckmann S."/>
            <person name="Bunk B."/>
            <person name="Jeske O."/>
            <person name="Meyerdierks A."/>
            <person name="Storesund J.E."/>
            <person name="Kallscheuer N."/>
            <person name="Luecker S."/>
            <person name="Lage O.M."/>
            <person name="Pohl T."/>
            <person name="Merkel B.J."/>
            <person name="Hornburger P."/>
            <person name="Mueller R.-W."/>
            <person name="Bruemmer F."/>
            <person name="Labrenz M."/>
            <person name="Spormann A.M."/>
            <person name="Op Den Camp H."/>
            <person name="Overmann J."/>
            <person name="Amann R."/>
            <person name="Jetten M.S.M."/>
            <person name="Mascher T."/>
            <person name="Medema M.H."/>
            <person name="Devos D.P."/>
            <person name="Kaster A.-K."/>
            <person name="Ovreas L."/>
            <person name="Rohde M."/>
            <person name="Galperin M.Y."/>
            <person name="Jogler C."/>
        </authorList>
    </citation>
    <scope>NUCLEOTIDE SEQUENCE [LARGE SCALE GENOMIC DNA]</scope>
    <source>
        <strain evidence="1 2">CA13</strain>
    </source>
</reference>
<dbReference type="Proteomes" id="UP000315010">
    <property type="component" value="Unassembled WGS sequence"/>
</dbReference>
<organism evidence="1 2">
    <name type="scientific">Novipirellula herctigrandis</name>
    <dbReference type="NCBI Taxonomy" id="2527986"/>
    <lineage>
        <taxon>Bacteria</taxon>
        <taxon>Pseudomonadati</taxon>
        <taxon>Planctomycetota</taxon>
        <taxon>Planctomycetia</taxon>
        <taxon>Pirellulales</taxon>
        <taxon>Pirellulaceae</taxon>
        <taxon>Novipirellula</taxon>
    </lineage>
</organism>
<protein>
    <submittedName>
        <fullName evidence="1">Uncharacterized protein</fullName>
    </submittedName>
</protein>
<dbReference type="EMBL" id="SJPJ01000001">
    <property type="protein sequence ID" value="TWT83113.1"/>
    <property type="molecule type" value="Genomic_DNA"/>
</dbReference>
<proteinExistence type="predicted"/>
<evidence type="ECO:0000313" key="1">
    <source>
        <dbReference type="EMBL" id="TWT83113.1"/>
    </source>
</evidence>
<name>A0A5C5Z993_9BACT</name>
<dbReference type="AlphaFoldDB" id="A0A5C5Z993"/>
<evidence type="ECO:0000313" key="2">
    <source>
        <dbReference type="Proteomes" id="UP000315010"/>
    </source>
</evidence>
<comment type="caution">
    <text evidence="1">The sequence shown here is derived from an EMBL/GenBank/DDBJ whole genome shotgun (WGS) entry which is preliminary data.</text>
</comment>
<sequence length="121" mass="13759">MAKCDEGYICEVCGKDVASIVESDLYLRFVIGELDPEVLHTTPERHIRCNPVLAQFIQCSGFEPVVLDGPMSLSNFDRQFATERSDLVTRGFERLQEIAAWDGDRDVTTYPLPSVADRYRR</sequence>
<accession>A0A5C5Z993</accession>
<gene>
    <name evidence="1" type="ORF">CA13_45760</name>
</gene>